<dbReference type="EC" id="1.6.5.11" evidence="1"/>
<sequence length="154" mass="17236">MEQDFISVDEILQEYEGKKGNLIPILQAVQRQKGYLSKSDIRYISEKMHIPIAEIYGVVTFYAMFRLEPQGEHIIKICKGTACHVADADSIKEAVVDYLKLEEGEQTTADGKFTVMEVACLGCCSLSPVIMIDQQTFGKLTPNSIPGILSRFKK</sequence>
<proteinExistence type="predicted"/>
<dbReference type="EMBL" id="SMOG01000004">
    <property type="protein sequence ID" value="TDF73675.1"/>
    <property type="molecule type" value="Genomic_DNA"/>
</dbReference>
<accession>A0AC61QK70</accession>
<evidence type="ECO:0000313" key="1">
    <source>
        <dbReference type="EMBL" id="TDF73675.1"/>
    </source>
</evidence>
<name>A0AC61QK70_9BACT</name>
<dbReference type="Proteomes" id="UP000294588">
    <property type="component" value="Unassembled WGS sequence"/>
</dbReference>
<reference evidence="1" key="1">
    <citation type="submission" date="2019-03" db="EMBL/GenBank/DDBJ databases">
        <title>Candidatus Syntrophosphaera thermopropionivorans: a novel player in syntrophic propionate oxidation during anaerobic digestion.</title>
        <authorList>
            <person name="Dyksma S."/>
        </authorList>
    </citation>
    <scope>NUCLEOTIDE SEQUENCE</scope>
    <source>
        <strain evidence="1">W5</strain>
    </source>
</reference>
<comment type="caution">
    <text evidence="1">The sequence shown here is derived from an EMBL/GenBank/DDBJ whole genome shotgun (WGS) entry which is preliminary data.</text>
</comment>
<evidence type="ECO:0000313" key="2">
    <source>
        <dbReference type="Proteomes" id="UP000294588"/>
    </source>
</evidence>
<gene>
    <name evidence="1" type="primary">nuoE</name>
    <name evidence="1" type="ORF">E0946_02635</name>
</gene>
<keyword evidence="1" id="KW-0560">Oxidoreductase</keyword>
<organism evidence="1 2">
    <name type="scientific">Candidatus Syntrophosphaera thermopropionivorans</name>
    <dbReference type="NCBI Taxonomy" id="2593015"/>
    <lineage>
        <taxon>Bacteria</taxon>
        <taxon>Pseudomonadati</taxon>
        <taxon>Candidatus Cloacimonadota</taxon>
        <taxon>Candidatus Cloacimonadia</taxon>
        <taxon>Candidatus Cloacimonadales</taxon>
        <taxon>Candidatus Cloacimonadaceae</taxon>
        <taxon>Candidatus Syntrophosphaera</taxon>
    </lineage>
</organism>
<keyword evidence="2" id="KW-1185">Reference proteome</keyword>
<protein>
    <submittedName>
        <fullName evidence="1">NADH-quinone oxidoreductase subunit NuoE</fullName>
        <ecNumber evidence="1">1.6.5.11</ecNumber>
    </submittedName>
</protein>